<accession>A0A392UMD5</accession>
<evidence type="ECO:0000313" key="2">
    <source>
        <dbReference type="Proteomes" id="UP000265520"/>
    </source>
</evidence>
<feature type="non-terminal residue" evidence="1">
    <location>
        <position position="1"/>
    </location>
</feature>
<organism evidence="1 2">
    <name type="scientific">Trifolium medium</name>
    <dbReference type="NCBI Taxonomy" id="97028"/>
    <lineage>
        <taxon>Eukaryota</taxon>
        <taxon>Viridiplantae</taxon>
        <taxon>Streptophyta</taxon>
        <taxon>Embryophyta</taxon>
        <taxon>Tracheophyta</taxon>
        <taxon>Spermatophyta</taxon>
        <taxon>Magnoliopsida</taxon>
        <taxon>eudicotyledons</taxon>
        <taxon>Gunneridae</taxon>
        <taxon>Pentapetalae</taxon>
        <taxon>rosids</taxon>
        <taxon>fabids</taxon>
        <taxon>Fabales</taxon>
        <taxon>Fabaceae</taxon>
        <taxon>Papilionoideae</taxon>
        <taxon>50 kb inversion clade</taxon>
        <taxon>NPAAA clade</taxon>
        <taxon>Hologalegina</taxon>
        <taxon>IRL clade</taxon>
        <taxon>Trifolieae</taxon>
        <taxon>Trifolium</taxon>
    </lineage>
</organism>
<dbReference type="AlphaFoldDB" id="A0A392UMD5"/>
<dbReference type="EMBL" id="LXQA010847111">
    <property type="protein sequence ID" value="MCI73814.1"/>
    <property type="molecule type" value="Genomic_DNA"/>
</dbReference>
<protein>
    <submittedName>
        <fullName evidence="1">Uncharacterized protein</fullName>
    </submittedName>
</protein>
<comment type="caution">
    <text evidence="1">The sequence shown here is derived from an EMBL/GenBank/DDBJ whole genome shotgun (WGS) entry which is preliminary data.</text>
</comment>
<reference evidence="1 2" key="1">
    <citation type="journal article" date="2018" name="Front. Plant Sci.">
        <title>Red Clover (Trifolium pratense) and Zigzag Clover (T. medium) - A Picture of Genomic Similarities and Differences.</title>
        <authorList>
            <person name="Dluhosova J."/>
            <person name="Istvanek J."/>
            <person name="Nedelnik J."/>
            <person name="Repkova J."/>
        </authorList>
    </citation>
    <scope>NUCLEOTIDE SEQUENCE [LARGE SCALE GENOMIC DNA]</scope>
    <source>
        <strain evidence="2">cv. 10/8</strain>
        <tissue evidence="1">Leaf</tissue>
    </source>
</reference>
<keyword evidence="2" id="KW-1185">Reference proteome</keyword>
<proteinExistence type="predicted"/>
<evidence type="ECO:0000313" key="1">
    <source>
        <dbReference type="EMBL" id="MCI73814.1"/>
    </source>
</evidence>
<dbReference type="Proteomes" id="UP000265520">
    <property type="component" value="Unassembled WGS sequence"/>
</dbReference>
<sequence>WQVICVSLSMFVVKLRSDCDTGRKRGFMYRVLF</sequence>
<name>A0A392UMD5_9FABA</name>